<accession>A0A0M3DLD0</accession>
<proteinExistence type="predicted"/>
<name>A0A0M3DLD0_9FIRM</name>
<comment type="caution">
    <text evidence="2">The sequence shown here is derived from an EMBL/GenBank/DDBJ whole genome shotgun (WGS) entry which is preliminary data.</text>
</comment>
<protein>
    <submittedName>
        <fullName evidence="2">Stage III sporulation protein AH</fullName>
    </submittedName>
</protein>
<dbReference type="Proteomes" id="UP000034407">
    <property type="component" value="Unassembled WGS sequence"/>
</dbReference>
<dbReference type="Pfam" id="PF12685">
    <property type="entry name" value="SpoIIIAH"/>
    <property type="match status" value="1"/>
</dbReference>
<dbReference type="EMBL" id="LBBT01000013">
    <property type="protein sequence ID" value="KKY02936.1"/>
    <property type="molecule type" value="Genomic_DNA"/>
</dbReference>
<dbReference type="InterPro" id="IPR024232">
    <property type="entry name" value="SpoIIIAH"/>
</dbReference>
<dbReference type="AlphaFoldDB" id="A0A0M3DLD0"/>
<evidence type="ECO:0000313" key="3">
    <source>
        <dbReference type="Proteomes" id="UP000034407"/>
    </source>
</evidence>
<keyword evidence="1" id="KW-0472">Membrane</keyword>
<keyword evidence="1" id="KW-0812">Transmembrane</keyword>
<evidence type="ECO:0000313" key="2">
    <source>
        <dbReference type="EMBL" id="KKY02936.1"/>
    </source>
</evidence>
<dbReference type="OrthoDB" id="1707181at2"/>
<feature type="transmembrane region" description="Helical" evidence="1">
    <location>
        <begin position="12"/>
        <end position="32"/>
    </location>
</feature>
<gene>
    <name evidence="2" type="ORF">VN21_00630</name>
</gene>
<dbReference type="Gene3D" id="1.10.287.4300">
    <property type="entry name" value="Stage III sporulation protein AH-like"/>
    <property type="match status" value="1"/>
</dbReference>
<keyword evidence="3" id="KW-1185">Reference proteome</keyword>
<organism evidence="2 3">
    <name type="scientific">Paraclostridium benzoelyticum</name>
    <dbReference type="NCBI Taxonomy" id="1629550"/>
    <lineage>
        <taxon>Bacteria</taxon>
        <taxon>Bacillati</taxon>
        <taxon>Bacillota</taxon>
        <taxon>Clostridia</taxon>
        <taxon>Peptostreptococcales</taxon>
        <taxon>Peptostreptococcaceae</taxon>
        <taxon>Paraclostridium</taxon>
    </lineage>
</organism>
<sequence length="214" mass="24459">MKFNKSMFKSRGFVVMSLTLMLVVVGTVNYNLSKKSVLEASKEMEMYEDAQLSKNDDKKDSKKDVKVVDSKDTIVNEKAKETSKEIEKKMTSDKNMKKASYAVDMKMNREKQRNELTEDLNEIINNPSTSEETRKQASNMKLQLVKDQELEIKIEDLLGAKGFEDSLVYISEETVNVVVNKELQQKDAAKIFDLVANESKVNYDNIKLMSSNSK</sequence>
<keyword evidence="1" id="KW-1133">Transmembrane helix</keyword>
<dbReference type="PATRIC" id="fig|1629550.3.peg.83"/>
<reference evidence="2 3" key="1">
    <citation type="submission" date="2015-04" db="EMBL/GenBank/DDBJ databases">
        <title>Microcin producing Clostridium sp. JC272T.</title>
        <authorList>
            <person name="Jyothsna T."/>
            <person name="Sasikala C."/>
            <person name="Ramana C."/>
        </authorList>
    </citation>
    <scope>NUCLEOTIDE SEQUENCE [LARGE SCALE GENOMIC DNA]</scope>
    <source>
        <strain evidence="2 3">JC272</strain>
    </source>
</reference>
<dbReference type="RefSeq" id="WP_046821556.1">
    <property type="nucleotide sequence ID" value="NZ_JBCLWQ010000002.1"/>
</dbReference>
<evidence type="ECO:0000256" key="1">
    <source>
        <dbReference type="SAM" id="Phobius"/>
    </source>
</evidence>
<dbReference type="InterPro" id="IPR038503">
    <property type="entry name" value="SpoIIIAH_sf"/>
</dbReference>